<comment type="caution">
    <text evidence="2">The sequence shown here is derived from an EMBL/GenBank/DDBJ whole genome shotgun (WGS) entry which is preliminary data.</text>
</comment>
<feature type="compositionally biased region" description="Low complexity" evidence="1">
    <location>
        <begin position="51"/>
        <end position="61"/>
    </location>
</feature>
<dbReference type="Proteomes" id="UP000242519">
    <property type="component" value="Unassembled WGS sequence"/>
</dbReference>
<dbReference type="InParanoid" id="A0A218YV47"/>
<organism evidence="2 3">
    <name type="scientific">Diplocarpon coronariae</name>
    <dbReference type="NCBI Taxonomy" id="2795749"/>
    <lineage>
        <taxon>Eukaryota</taxon>
        <taxon>Fungi</taxon>
        <taxon>Dikarya</taxon>
        <taxon>Ascomycota</taxon>
        <taxon>Pezizomycotina</taxon>
        <taxon>Leotiomycetes</taxon>
        <taxon>Helotiales</taxon>
        <taxon>Drepanopezizaceae</taxon>
        <taxon>Diplocarpon</taxon>
    </lineage>
</organism>
<proteinExistence type="predicted"/>
<accession>A0A218YV47</accession>
<evidence type="ECO:0000313" key="2">
    <source>
        <dbReference type="EMBL" id="OWO98942.1"/>
    </source>
</evidence>
<protein>
    <submittedName>
        <fullName evidence="2">Uncharacterized protein</fullName>
    </submittedName>
</protein>
<dbReference type="OrthoDB" id="3450125at2759"/>
<dbReference type="EMBL" id="MZNU01000373">
    <property type="protein sequence ID" value="OWO98942.1"/>
    <property type="molecule type" value="Genomic_DNA"/>
</dbReference>
<dbReference type="AlphaFoldDB" id="A0A218YV47"/>
<feature type="region of interest" description="Disordered" evidence="1">
    <location>
        <begin position="44"/>
        <end position="76"/>
    </location>
</feature>
<feature type="region of interest" description="Disordered" evidence="1">
    <location>
        <begin position="93"/>
        <end position="115"/>
    </location>
</feature>
<gene>
    <name evidence="2" type="ORF">B2J93_6092</name>
</gene>
<sequence>MKNHISILSSSADGIEMKHRDIGEVESVHRANERVMAITTYPRRRQTHKVTTISSSSTSPSCEQGDQDAVSEYTDSLSEAAALPSVKGDLEGPLFDLGDIPSDTGPSSPSSAEVHATNDVQNDQVAIDEAALEKELAVKMYTIALVDDAYHLKEAPRKGGRLNSTQRGARSKFLPARFDMTRQLTNFELEEEGYHLLDDNKPVYLRTKCGRKDVTLFVAKLWSIHELQQLGVSDLLTRLQLLSLAPDFQPLLEELANKGTKKKKGTKYNIAFTVECTRKPNSVHPSRLAQHENPRVMEVARLISILAQKIITSTPGAWTEAHDDAFFGEAWITCGDESNKCVSSIQINYISVGEKKARALGSRAKVHDDGGDERRCPSVIFFLSYLPKNYFPGRFSMTSFRLTCTAASQTALVIDANYPHGGSGDGPYPECLTPDSPLRYSPPAGYTYPVLPEGTPHNRMYIIPYLRQECARARTRELGVETLAGGLGGFVTQRNMMGFRMRHAIRDNTDIHVQRPTAADYSKAFSFEVDGRTEYPDVEMAQKCLDYKVKDHSDWVNHKKAALYQTVHFPCENTDEYGKSRKRKAADALRGDGPTICTAISTASGVKCLSHVKTRVPGAIFCHRHGKNGSFVA</sequence>
<evidence type="ECO:0000256" key="1">
    <source>
        <dbReference type="SAM" id="MobiDB-lite"/>
    </source>
</evidence>
<evidence type="ECO:0000313" key="3">
    <source>
        <dbReference type="Proteomes" id="UP000242519"/>
    </source>
</evidence>
<reference evidence="2 3" key="1">
    <citation type="submission" date="2017-04" db="EMBL/GenBank/DDBJ databases">
        <title>Draft genome sequence of Marssonina coronaria NL1: causal agent of apple blotch.</title>
        <authorList>
            <person name="Cheng Q."/>
        </authorList>
    </citation>
    <scope>NUCLEOTIDE SEQUENCE [LARGE SCALE GENOMIC DNA]</scope>
    <source>
        <strain evidence="2 3">NL1</strain>
    </source>
</reference>
<keyword evidence="3" id="KW-1185">Reference proteome</keyword>
<name>A0A218YV47_9HELO</name>